<dbReference type="Proteomes" id="UP000198508">
    <property type="component" value="Unassembled WGS sequence"/>
</dbReference>
<evidence type="ECO:0000259" key="1">
    <source>
        <dbReference type="Pfam" id="PF00483"/>
    </source>
</evidence>
<gene>
    <name evidence="2" type="ORF">SAMN05216313_10986</name>
</gene>
<reference evidence="3" key="1">
    <citation type="submission" date="2016-10" db="EMBL/GenBank/DDBJ databases">
        <authorList>
            <person name="Varghese N."/>
            <person name="Submissions S."/>
        </authorList>
    </citation>
    <scope>NUCLEOTIDE SEQUENCE [LARGE SCALE GENOMIC DNA]</scope>
    <source>
        <strain evidence="3">NLAE-zl-G277</strain>
    </source>
</reference>
<organism evidence="2 3">
    <name type="scientific">Enterocloster lavalensis</name>
    <dbReference type="NCBI Taxonomy" id="460384"/>
    <lineage>
        <taxon>Bacteria</taxon>
        <taxon>Bacillati</taxon>
        <taxon>Bacillota</taxon>
        <taxon>Clostridia</taxon>
        <taxon>Lachnospirales</taxon>
        <taxon>Lachnospiraceae</taxon>
        <taxon>Enterocloster</taxon>
    </lineage>
</organism>
<feature type="domain" description="Nucleotidyl transferase" evidence="1">
    <location>
        <begin position="7"/>
        <end position="134"/>
    </location>
</feature>
<dbReference type="STRING" id="460384.SAMN05216313_10986"/>
<dbReference type="Pfam" id="PF00483">
    <property type="entry name" value="NTP_transferase"/>
    <property type="match status" value="1"/>
</dbReference>
<evidence type="ECO:0000313" key="3">
    <source>
        <dbReference type="Proteomes" id="UP000198508"/>
    </source>
</evidence>
<sequence length="310" mass="35095">MNDATLIIMAAGIGSRFGGGVKQLEQVGPDGELIMDYSICDALKAGFNRVVFIIRRDLEQDFREMIGDRISRMVPVEYVYQSLDFLPRGFKVPLGRKKPWGTAQAVMCCRGVVREPFAVINADDYYGRQAFEKIYAYLLTPHTCPVPYDMCMAGFILKNTLSENGGVTRGVCTVDAEGFLRAVAETPDVRMNKRGEILHGAGDARRLSPDDYVSMNMWGAYPEFIDCLEERFIRFLEGLTGEEKERREFLLPVVVDQLLREKRARVKVLETRDRWFGVTYRQDRELVAEALRGLIAEGMYGDGMTGVRRG</sequence>
<accession>A0A1I0FNL0</accession>
<dbReference type="Gene3D" id="3.90.550.10">
    <property type="entry name" value="Spore Coat Polysaccharide Biosynthesis Protein SpsA, Chain A"/>
    <property type="match status" value="1"/>
</dbReference>
<evidence type="ECO:0000313" key="2">
    <source>
        <dbReference type="EMBL" id="SET60006.1"/>
    </source>
</evidence>
<dbReference type="InterPro" id="IPR005835">
    <property type="entry name" value="NTP_transferase_dom"/>
</dbReference>
<protein>
    <recommendedName>
        <fullName evidence="1">Nucleotidyl transferase domain-containing protein</fullName>
    </recommendedName>
</protein>
<dbReference type="SUPFAM" id="SSF53448">
    <property type="entry name" value="Nucleotide-diphospho-sugar transferases"/>
    <property type="match status" value="1"/>
</dbReference>
<keyword evidence="3" id="KW-1185">Reference proteome</keyword>
<dbReference type="InterPro" id="IPR029044">
    <property type="entry name" value="Nucleotide-diphossugar_trans"/>
</dbReference>
<dbReference type="EMBL" id="FOIM01000009">
    <property type="protein sequence ID" value="SET60006.1"/>
    <property type="molecule type" value="Genomic_DNA"/>
</dbReference>
<proteinExistence type="predicted"/>
<dbReference type="RefSeq" id="WP_092363153.1">
    <property type="nucleotide sequence ID" value="NZ_FOIM01000009.1"/>
</dbReference>
<dbReference type="AlphaFoldDB" id="A0A1I0FNL0"/>
<name>A0A1I0FNL0_9FIRM</name>